<dbReference type="GO" id="GO:0008800">
    <property type="term" value="F:beta-lactamase activity"/>
    <property type="evidence" value="ECO:0007669"/>
    <property type="project" value="InterPro"/>
</dbReference>
<feature type="signal peptide" evidence="1">
    <location>
        <begin position="1"/>
        <end position="28"/>
    </location>
</feature>
<dbReference type="Gene3D" id="3.40.710.10">
    <property type="entry name" value="DD-peptidase/beta-lactamase superfamily"/>
    <property type="match status" value="1"/>
</dbReference>
<dbReference type="InterPro" id="IPR000871">
    <property type="entry name" value="Beta-lactam_class-A"/>
</dbReference>
<gene>
    <name evidence="3" type="ORF">KHA93_13380</name>
</gene>
<keyword evidence="1" id="KW-0732">Signal</keyword>
<comment type="caution">
    <text evidence="3">The sequence shown here is derived from an EMBL/GenBank/DDBJ whole genome shotgun (WGS) entry which is preliminary data.</text>
</comment>
<dbReference type="Gene3D" id="2.30.30.40">
    <property type="entry name" value="SH3 Domains"/>
    <property type="match status" value="2"/>
</dbReference>
<feature type="domain" description="SH3b" evidence="2">
    <location>
        <begin position="360"/>
        <end position="422"/>
    </location>
</feature>
<feature type="domain" description="SH3b" evidence="2">
    <location>
        <begin position="501"/>
        <end position="563"/>
    </location>
</feature>
<sequence length="563" mass="63075">MNFKKIISIFIAFLIILQLGLPSWTVFAADAPSAYQTFNKNLSKELNSYIKKSGGTITLEYRDLTSSEEFNLNSNKMMSAASTIKLPLAMYIMELAANKKINLNEKLTYKRHHYYGGSGVIQFQKVGSKYTIRDLVQKSMIHSDNIAFIMLREKVGRQNFVNYMKKIGGKYAYPNGKNMTSSNDLVIYANHLYHFSQKNELGKELVGYLKKTDFNTTIPKGIKGAETAHKVGMIPMSKIYNDVGIIYDTNPFALAIMTNNIEYKKSQKVIADIAAIVHKHHKTKNKALFVKAKGAAAVFEKPTGTLVQVASLSKGETYKVSAHKGNMYEILFGGKKVYIKKSDVTSYAKTDVDFLKNSLKKNGVIKARTKVTIKKSASENSKIIAMLNKGQTINVDSMKGDYYKVEIGQRISYVHKNQADLQFTNSIKQFEIKKDNSLLYKKVKDQYIKIGTLNKGQVFLRLTETGNYHVIQYGSSKAFVAKSSTLPVLSTKISGTTSQTQSEGTIKLQNDTQVYSSSKDTASTLATINKEETIGYLSISGEWYKINIAGRIGYVKIQDLELE</sequence>
<dbReference type="Pfam" id="PF13354">
    <property type="entry name" value="Beta-lactamase2"/>
    <property type="match status" value="1"/>
</dbReference>
<dbReference type="AlphaFoldDB" id="A0A942TRP9"/>
<keyword evidence="4" id="KW-1185">Reference proteome</keyword>
<dbReference type="PANTHER" id="PTHR35333">
    <property type="entry name" value="BETA-LACTAMASE"/>
    <property type="match status" value="1"/>
</dbReference>
<dbReference type="GO" id="GO:0030655">
    <property type="term" value="P:beta-lactam antibiotic catabolic process"/>
    <property type="evidence" value="ECO:0007669"/>
    <property type="project" value="InterPro"/>
</dbReference>
<dbReference type="InterPro" id="IPR012338">
    <property type="entry name" value="Beta-lactam/transpept-like"/>
</dbReference>
<dbReference type="SUPFAM" id="SSF56601">
    <property type="entry name" value="beta-lactamase/transpeptidase-like"/>
    <property type="match status" value="1"/>
</dbReference>
<dbReference type="Proteomes" id="UP000682713">
    <property type="component" value="Unassembled WGS sequence"/>
</dbReference>
<dbReference type="RefSeq" id="WP_213111183.1">
    <property type="nucleotide sequence ID" value="NZ_JAGYPJ010000001.1"/>
</dbReference>
<evidence type="ECO:0000313" key="3">
    <source>
        <dbReference type="EMBL" id="MBS4200624.1"/>
    </source>
</evidence>
<evidence type="ECO:0000313" key="4">
    <source>
        <dbReference type="Proteomes" id="UP000682713"/>
    </source>
</evidence>
<protein>
    <submittedName>
        <fullName evidence="3">Serine hydrolase</fullName>
    </submittedName>
</protein>
<dbReference type="SMART" id="SM00287">
    <property type="entry name" value="SH3b"/>
    <property type="match status" value="3"/>
</dbReference>
<dbReference type="EMBL" id="JAGYPJ010000001">
    <property type="protein sequence ID" value="MBS4200624.1"/>
    <property type="molecule type" value="Genomic_DNA"/>
</dbReference>
<dbReference type="InterPro" id="IPR003646">
    <property type="entry name" value="SH3-like_bac-type"/>
</dbReference>
<dbReference type="InterPro" id="IPR045155">
    <property type="entry name" value="Beta-lactam_cat"/>
</dbReference>
<evidence type="ECO:0000259" key="2">
    <source>
        <dbReference type="SMART" id="SM00287"/>
    </source>
</evidence>
<name>A0A942TRP9_9BACI</name>
<organism evidence="3 4">
    <name type="scientific">Lederbergia citrisecunda</name>
    <dbReference type="NCBI Taxonomy" id="2833583"/>
    <lineage>
        <taxon>Bacteria</taxon>
        <taxon>Bacillati</taxon>
        <taxon>Bacillota</taxon>
        <taxon>Bacilli</taxon>
        <taxon>Bacillales</taxon>
        <taxon>Bacillaceae</taxon>
        <taxon>Lederbergia</taxon>
    </lineage>
</organism>
<dbReference type="PANTHER" id="PTHR35333:SF3">
    <property type="entry name" value="BETA-LACTAMASE-TYPE TRANSPEPTIDASE FOLD CONTAINING PROTEIN"/>
    <property type="match status" value="1"/>
</dbReference>
<dbReference type="GO" id="GO:0046677">
    <property type="term" value="P:response to antibiotic"/>
    <property type="evidence" value="ECO:0007669"/>
    <property type="project" value="InterPro"/>
</dbReference>
<proteinExistence type="predicted"/>
<reference evidence="3 4" key="1">
    <citation type="submission" date="2021-05" db="EMBL/GenBank/DDBJ databases">
        <title>Novel Bacillus species.</title>
        <authorList>
            <person name="Liu G."/>
        </authorList>
    </citation>
    <scope>NUCLEOTIDE SEQUENCE [LARGE SCALE GENOMIC DNA]</scope>
    <source>
        <strain evidence="3 4">FJAT-49732</strain>
    </source>
</reference>
<evidence type="ECO:0000256" key="1">
    <source>
        <dbReference type="SAM" id="SignalP"/>
    </source>
</evidence>
<accession>A0A942TRP9</accession>
<keyword evidence="3" id="KW-0378">Hydrolase</keyword>
<feature type="domain" description="SH3b" evidence="2">
    <location>
        <begin position="285"/>
        <end position="348"/>
    </location>
</feature>
<feature type="chain" id="PRO_5038012972" evidence="1">
    <location>
        <begin position="29"/>
        <end position="563"/>
    </location>
</feature>